<protein>
    <recommendedName>
        <fullName evidence="3">DUF2711 domain-containing protein</fullName>
    </recommendedName>
</protein>
<dbReference type="InterPro" id="IPR024250">
    <property type="entry name" value="DUF2711"/>
</dbReference>
<dbReference type="RefSeq" id="WP_069032306.1">
    <property type="nucleotide sequence ID" value="NZ_MDKC01000002.1"/>
</dbReference>
<comment type="caution">
    <text evidence="1">The sequence shown here is derived from an EMBL/GenBank/DDBJ whole genome shotgun (WGS) entry which is preliminary data.</text>
</comment>
<accession>A0ABX3A1N6</accession>
<dbReference type="Pfam" id="PF10924">
    <property type="entry name" value="DUF2711"/>
    <property type="match status" value="1"/>
</dbReference>
<name>A0ABX3A1N6_9BACI</name>
<evidence type="ECO:0000313" key="2">
    <source>
        <dbReference type="Proteomes" id="UP000094580"/>
    </source>
</evidence>
<evidence type="ECO:0000313" key="1">
    <source>
        <dbReference type="EMBL" id="ODG93228.1"/>
    </source>
</evidence>
<proteinExistence type="predicted"/>
<gene>
    <name evidence="1" type="ORF">BED47_02780</name>
</gene>
<reference evidence="1 2" key="1">
    <citation type="submission" date="2016-07" db="EMBL/GenBank/DDBJ databases">
        <authorList>
            <person name="Townsley L."/>
            <person name="Shank E.A."/>
        </authorList>
    </citation>
    <scope>NUCLEOTIDE SEQUENCE [LARGE SCALE GENOMIC DNA]</scope>
    <source>
        <strain evidence="1 2">CH01</strain>
    </source>
</reference>
<sequence length="229" mass="26860">MLNYIWLDDKSPILDQLPNSFKSAAILFHPFIQMPLGWEKKRRNNEFEHTYPSDEEILKLGKQVSWMSIMQECDLTNFSELAIALQTSICALKEQYARDDLAEKLNSNLKQDCFYPDEDDISLFFIKDIKKVLESKGAKYFSYSNPILDESGTLEIKKLMSLDNSKLSLKEVIISDENMDFAFMSVFDTFITVFMTRDEKTDDIVKNMGWESIVCDDKTYIDWYWSNIY</sequence>
<keyword evidence="2" id="KW-1185">Reference proteome</keyword>
<dbReference type="EMBL" id="MDKC01000002">
    <property type="protein sequence ID" value="ODG93228.1"/>
    <property type="molecule type" value="Genomic_DNA"/>
</dbReference>
<organism evidence="1 2">
    <name type="scientific">Gottfriedia luciferensis</name>
    <dbReference type="NCBI Taxonomy" id="178774"/>
    <lineage>
        <taxon>Bacteria</taxon>
        <taxon>Bacillati</taxon>
        <taxon>Bacillota</taxon>
        <taxon>Bacilli</taxon>
        <taxon>Bacillales</taxon>
        <taxon>Bacillaceae</taxon>
        <taxon>Gottfriedia</taxon>
    </lineage>
</organism>
<evidence type="ECO:0008006" key="3">
    <source>
        <dbReference type="Google" id="ProtNLM"/>
    </source>
</evidence>
<dbReference type="Proteomes" id="UP000094580">
    <property type="component" value="Unassembled WGS sequence"/>
</dbReference>